<dbReference type="Gene3D" id="1.10.10.10">
    <property type="entry name" value="Winged helix-like DNA-binding domain superfamily/Winged helix DNA-binding domain"/>
    <property type="match status" value="2"/>
</dbReference>
<feature type="domain" description="Paired DNA-binding" evidence="12">
    <location>
        <begin position="47"/>
        <end position="63"/>
    </location>
</feature>
<dbReference type="InterPro" id="IPR017970">
    <property type="entry name" value="Homeobox_CS"/>
</dbReference>
<dbReference type="InterPro" id="IPR009057">
    <property type="entry name" value="Homeodomain-like_sf"/>
</dbReference>
<evidence type="ECO:0000313" key="14">
    <source>
        <dbReference type="Proteomes" id="UP000838878"/>
    </source>
</evidence>
<evidence type="ECO:0000256" key="10">
    <source>
        <dbReference type="RuleBase" id="RU000682"/>
    </source>
</evidence>
<keyword evidence="7 10" id="KW-0371">Homeobox</keyword>
<evidence type="ECO:0000256" key="4">
    <source>
        <dbReference type="ARBA" id="ARBA00022724"/>
    </source>
</evidence>
<dbReference type="PROSITE" id="PS00027">
    <property type="entry name" value="HOMEOBOX_1"/>
    <property type="match status" value="1"/>
</dbReference>
<accession>A0A8J9VIZ2</accession>
<keyword evidence="6 10" id="KW-0238">DNA-binding</keyword>
<evidence type="ECO:0000256" key="2">
    <source>
        <dbReference type="ARBA" id="ARBA00005733"/>
    </source>
</evidence>
<dbReference type="InterPro" id="IPR001523">
    <property type="entry name" value="Paired_dom"/>
</dbReference>
<evidence type="ECO:0000256" key="1">
    <source>
        <dbReference type="ARBA" id="ARBA00004123"/>
    </source>
</evidence>
<evidence type="ECO:0000259" key="12">
    <source>
        <dbReference type="PROSITE" id="PS00034"/>
    </source>
</evidence>
<dbReference type="GO" id="GO:0007365">
    <property type="term" value="P:periodic partitioning"/>
    <property type="evidence" value="ECO:0007669"/>
    <property type="project" value="UniProtKB-ARBA"/>
</dbReference>
<evidence type="ECO:0000256" key="7">
    <source>
        <dbReference type="ARBA" id="ARBA00023155"/>
    </source>
</evidence>
<evidence type="ECO:0000256" key="3">
    <source>
        <dbReference type="ARBA" id="ARBA00022473"/>
    </source>
</evidence>
<feature type="region of interest" description="Disordered" evidence="11">
    <location>
        <begin position="319"/>
        <end position="357"/>
    </location>
</feature>
<comment type="similarity">
    <text evidence="2">Belongs to the paired homeobox family.</text>
</comment>
<feature type="compositionally biased region" description="Basic and acidic residues" evidence="11">
    <location>
        <begin position="345"/>
        <end position="357"/>
    </location>
</feature>
<dbReference type="OrthoDB" id="3225452at2759"/>
<evidence type="ECO:0000256" key="8">
    <source>
        <dbReference type="ARBA" id="ARBA00023163"/>
    </source>
</evidence>
<dbReference type="GO" id="GO:0000981">
    <property type="term" value="F:DNA-binding transcription factor activity, RNA polymerase II-specific"/>
    <property type="evidence" value="ECO:0007669"/>
    <property type="project" value="InterPro"/>
</dbReference>
<dbReference type="SMART" id="SM00351">
    <property type="entry name" value="PAX"/>
    <property type="match status" value="1"/>
</dbReference>
<evidence type="ECO:0000256" key="9">
    <source>
        <dbReference type="ARBA" id="ARBA00023242"/>
    </source>
</evidence>
<evidence type="ECO:0000256" key="11">
    <source>
        <dbReference type="SAM" id="MobiDB-lite"/>
    </source>
</evidence>
<evidence type="ECO:0000256" key="5">
    <source>
        <dbReference type="ARBA" id="ARBA00023015"/>
    </source>
</evidence>
<dbReference type="Pfam" id="PF00046">
    <property type="entry name" value="Homeodomain"/>
    <property type="match status" value="1"/>
</dbReference>
<evidence type="ECO:0000256" key="6">
    <source>
        <dbReference type="ARBA" id="ARBA00023125"/>
    </source>
</evidence>
<feature type="region of interest" description="Disordered" evidence="11">
    <location>
        <begin position="132"/>
        <end position="181"/>
    </location>
</feature>
<dbReference type="Proteomes" id="UP000838878">
    <property type="component" value="Chromosome 2"/>
</dbReference>
<feature type="compositionally biased region" description="Polar residues" evidence="11">
    <location>
        <begin position="319"/>
        <end position="329"/>
    </location>
</feature>
<protein>
    <recommendedName>
        <fullName evidence="12">Paired DNA-binding domain-containing protein</fullName>
    </recommendedName>
</protein>
<dbReference type="PANTHER" id="PTHR45636">
    <property type="entry name" value="PAIRED BOX PROTEIN PAX-6-RELATED-RELATED"/>
    <property type="match status" value="1"/>
</dbReference>
<keyword evidence="3" id="KW-0217">Developmental protein</keyword>
<reference evidence="13" key="1">
    <citation type="submission" date="2021-12" db="EMBL/GenBank/DDBJ databases">
        <authorList>
            <person name="Martin H S."/>
        </authorList>
    </citation>
    <scope>NUCLEOTIDE SEQUENCE</scope>
</reference>
<dbReference type="SUPFAM" id="SSF46689">
    <property type="entry name" value="Homeodomain-like"/>
    <property type="match status" value="2"/>
</dbReference>
<dbReference type="AlphaFoldDB" id="A0A8J9VIZ2"/>
<name>A0A8J9VIZ2_9NEOP</name>
<gene>
    <name evidence="13" type="ORF">BINO364_LOCUS6572</name>
</gene>
<evidence type="ECO:0000313" key="13">
    <source>
        <dbReference type="EMBL" id="CAH0720325.1"/>
    </source>
</evidence>
<dbReference type="InterPro" id="IPR036388">
    <property type="entry name" value="WH-like_DNA-bd_sf"/>
</dbReference>
<dbReference type="InterPro" id="IPR043182">
    <property type="entry name" value="PAIRED_DNA-bd_dom"/>
</dbReference>
<dbReference type="Pfam" id="PF00292">
    <property type="entry name" value="PAX"/>
    <property type="match status" value="1"/>
</dbReference>
<dbReference type="SMART" id="SM00389">
    <property type="entry name" value="HOX"/>
    <property type="match status" value="1"/>
</dbReference>
<organism evidence="13 14">
    <name type="scientific">Brenthis ino</name>
    <name type="common">lesser marbled fritillary</name>
    <dbReference type="NCBI Taxonomy" id="405034"/>
    <lineage>
        <taxon>Eukaryota</taxon>
        <taxon>Metazoa</taxon>
        <taxon>Ecdysozoa</taxon>
        <taxon>Arthropoda</taxon>
        <taxon>Hexapoda</taxon>
        <taxon>Insecta</taxon>
        <taxon>Pterygota</taxon>
        <taxon>Neoptera</taxon>
        <taxon>Endopterygota</taxon>
        <taxon>Lepidoptera</taxon>
        <taxon>Glossata</taxon>
        <taxon>Ditrysia</taxon>
        <taxon>Papilionoidea</taxon>
        <taxon>Nymphalidae</taxon>
        <taxon>Heliconiinae</taxon>
        <taxon>Argynnini</taxon>
        <taxon>Brenthis</taxon>
    </lineage>
</organism>
<keyword evidence="8" id="KW-0804">Transcription</keyword>
<sequence length="454" mass="50825">MERHQNGMDVWVGQGRVNQLGGLFINGRPLPNHIRLKIVEMAAAGVRPCVISRQLRVSHGCVSKILNRYQETGSIRPGVIGGSKPRVATPEVEARIEELKRQNPGIFSWEIREKLIKEGVSDPPSISSISRLLRGGARDPDGKKDYSIDGILGGRGSDSSDIESEPGLTLKRKQRRSRTTFTGEQLDALERAFHRTQYPDVYTREELALQTGLTEARIQVWFSNRRARLRKNTGSNSTPLSSYSTLPIPQIPCPYPAGEIPALSQHHPQHPDAWHHQKYANYNQLMAQSQHLNQAFQNAAFPSTSSATFSHLVSGAPSHNQLLETNTPRNEYPRYANDAYNKPYMPKETDTEDKIVSDEVIDQRDDAYVKTANEYKDLSTSDYPKVPTDYTKLPVDPSSSNWSPSNSSLNMSLAGLSSDYKYMSDPYSFPNIAADPLSQHSYTNPGNPANKYWI</sequence>
<keyword evidence="9 10" id="KW-0539">Nucleus</keyword>
<feature type="non-terminal residue" evidence="13">
    <location>
        <position position="454"/>
    </location>
</feature>
<dbReference type="InterPro" id="IPR043565">
    <property type="entry name" value="PAX_fam"/>
</dbReference>
<comment type="subcellular location">
    <subcellularLocation>
        <location evidence="1 10">Nucleus</location>
    </subcellularLocation>
</comment>
<feature type="compositionally biased region" description="Basic and acidic residues" evidence="11">
    <location>
        <begin position="136"/>
        <end position="147"/>
    </location>
</feature>
<dbReference type="CDD" id="cd00086">
    <property type="entry name" value="homeodomain"/>
    <property type="match status" value="1"/>
</dbReference>
<dbReference type="FunFam" id="1.10.10.60:FF:000679">
    <property type="entry name" value="Homeobox protein aristaless"/>
    <property type="match status" value="1"/>
</dbReference>
<dbReference type="Gene3D" id="1.10.10.60">
    <property type="entry name" value="Homeodomain-like"/>
    <property type="match status" value="1"/>
</dbReference>
<dbReference type="FunFam" id="1.10.10.10:FF:000031">
    <property type="entry name" value="Paired box protein Pax-7"/>
    <property type="match status" value="1"/>
</dbReference>
<keyword evidence="14" id="KW-1185">Reference proteome</keyword>
<dbReference type="PANTHER" id="PTHR45636:SF3">
    <property type="entry name" value="PROTEIN GOOSEBERRY-RELATED"/>
    <property type="match status" value="1"/>
</dbReference>
<proteinExistence type="inferred from homology"/>
<keyword evidence="4" id="KW-0563">Paired box</keyword>
<dbReference type="EMBL" id="OV170222">
    <property type="protein sequence ID" value="CAH0720325.1"/>
    <property type="molecule type" value="Genomic_DNA"/>
</dbReference>
<dbReference type="GO" id="GO:0005634">
    <property type="term" value="C:nucleus"/>
    <property type="evidence" value="ECO:0007669"/>
    <property type="project" value="UniProtKB-SubCell"/>
</dbReference>
<dbReference type="GO" id="GO:0000978">
    <property type="term" value="F:RNA polymerase II cis-regulatory region sequence-specific DNA binding"/>
    <property type="evidence" value="ECO:0007669"/>
    <property type="project" value="TreeGrafter"/>
</dbReference>
<dbReference type="InterPro" id="IPR001356">
    <property type="entry name" value="HD"/>
</dbReference>
<keyword evidence="5" id="KW-0805">Transcription regulation</keyword>
<dbReference type="PRINTS" id="PR00027">
    <property type="entry name" value="PAIREDBOX"/>
</dbReference>
<dbReference type="PROSITE" id="PS00034">
    <property type="entry name" value="PAIRED_1"/>
    <property type="match status" value="1"/>
</dbReference>